<protein>
    <submittedName>
        <fullName evidence="1">Uncharacterized protein</fullName>
    </submittedName>
</protein>
<dbReference type="Proteomes" id="UP000186216">
    <property type="component" value="Unassembled WGS sequence"/>
</dbReference>
<evidence type="ECO:0000313" key="1">
    <source>
        <dbReference type="EMBL" id="SIS98139.1"/>
    </source>
</evidence>
<sequence length="62" mass="6901">MGRPRAAYTKTDIRRAVQGAREADPMAVVEVVLGEVTLRILPPETPLDECIDNDKLGLPKQW</sequence>
<dbReference type="EMBL" id="FTOU01000011">
    <property type="protein sequence ID" value="SIS98139.1"/>
    <property type="molecule type" value="Genomic_DNA"/>
</dbReference>
<name>A0AA45W607_9RHOB</name>
<accession>A0AA45W607</accession>
<gene>
    <name evidence="1" type="ORF">SAMN05421772_1113</name>
</gene>
<comment type="caution">
    <text evidence="1">The sequence shown here is derived from an EMBL/GenBank/DDBJ whole genome shotgun (WGS) entry which is preliminary data.</text>
</comment>
<dbReference type="AlphaFoldDB" id="A0AA45W607"/>
<proteinExistence type="predicted"/>
<reference evidence="1 2" key="1">
    <citation type="submission" date="2017-01" db="EMBL/GenBank/DDBJ databases">
        <authorList>
            <person name="Varghese N."/>
            <person name="Submissions S."/>
        </authorList>
    </citation>
    <scope>NUCLEOTIDE SEQUENCE [LARGE SCALE GENOMIC DNA]</scope>
    <source>
        <strain evidence="1 2">DSM 18447</strain>
    </source>
</reference>
<organism evidence="1 2">
    <name type="scientific">Paracoccus saliphilus</name>
    <dbReference type="NCBI Taxonomy" id="405559"/>
    <lineage>
        <taxon>Bacteria</taxon>
        <taxon>Pseudomonadati</taxon>
        <taxon>Pseudomonadota</taxon>
        <taxon>Alphaproteobacteria</taxon>
        <taxon>Rhodobacterales</taxon>
        <taxon>Paracoccaceae</taxon>
        <taxon>Paracoccus</taxon>
    </lineage>
</organism>
<evidence type="ECO:0000313" key="2">
    <source>
        <dbReference type="Proteomes" id="UP000186216"/>
    </source>
</evidence>